<dbReference type="EMBL" id="JAPWTJ010000029">
    <property type="protein sequence ID" value="KAJ8984686.1"/>
    <property type="molecule type" value="Genomic_DNA"/>
</dbReference>
<dbReference type="Proteomes" id="UP001162164">
    <property type="component" value="Unassembled WGS sequence"/>
</dbReference>
<feature type="region of interest" description="Disordered" evidence="1">
    <location>
        <begin position="217"/>
        <end position="241"/>
    </location>
</feature>
<evidence type="ECO:0000313" key="3">
    <source>
        <dbReference type="Proteomes" id="UP001162164"/>
    </source>
</evidence>
<proteinExistence type="predicted"/>
<feature type="compositionally biased region" description="Polar residues" evidence="1">
    <location>
        <begin position="226"/>
        <end position="241"/>
    </location>
</feature>
<name>A0ABQ9K3P1_9CUCU</name>
<accession>A0ABQ9K3P1</accession>
<sequence length="271" mass="29648">MWLARAKLPKRRRNVLPVGQPRRKKIENATNRRMNAIKQPPPAFKEALGGAKVGNVNGVNVIGLAIQGPSVPSIAVLQHSGPYNLQATAEVCVPTVLSSAPLQPRPATTGSIDVLPLQPKYLPTFEREFRSEPREYSPGVQLDVGLNFPASSSVKFYSEGCQANTIEAEISRATVPAMAIGSSTEVLFSIVENQARLRRNSVLVNSKCTEIVKEETPKSPDYETMKSPSTEFTTSTVHSTPQEESSFKLDSNFIENECDIGLCIETDEYTV</sequence>
<reference evidence="2" key="1">
    <citation type="journal article" date="2023" name="Insect Mol. Biol.">
        <title>Genome sequencing provides insights into the evolution of gene families encoding plant cell wall-degrading enzymes in longhorned beetles.</title>
        <authorList>
            <person name="Shin N.R."/>
            <person name="Okamura Y."/>
            <person name="Kirsch R."/>
            <person name="Pauchet Y."/>
        </authorList>
    </citation>
    <scope>NUCLEOTIDE SEQUENCE</scope>
    <source>
        <strain evidence="2">MMC_N1</strain>
    </source>
</reference>
<evidence type="ECO:0000256" key="1">
    <source>
        <dbReference type="SAM" id="MobiDB-lite"/>
    </source>
</evidence>
<evidence type="ECO:0000313" key="2">
    <source>
        <dbReference type="EMBL" id="KAJ8984686.1"/>
    </source>
</evidence>
<comment type="caution">
    <text evidence="2">The sequence shown here is derived from an EMBL/GenBank/DDBJ whole genome shotgun (WGS) entry which is preliminary data.</text>
</comment>
<gene>
    <name evidence="2" type="ORF">NQ317_015778</name>
</gene>
<organism evidence="2 3">
    <name type="scientific">Molorchus minor</name>
    <dbReference type="NCBI Taxonomy" id="1323400"/>
    <lineage>
        <taxon>Eukaryota</taxon>
        <taxon>Metazoa</taxon>
        <taxon>Ecdysozoa</taxon>
        <taxon>Arthropoda</taxon>
        <taxon>Hexapoda</taxon>
        <taxon>Insecta</taxon>
        <taxon>Pterygota</taxon>
        <taxon>Neoptera</taxon>
        <taxon>Endopterygota</taxon>
        <taxon>Coleoptera</taxon>
        <taxon>Polyphaga</taxon>
        <taxon>Cucujiformia</taxon>
        <taxon>Chrysomeloidea</taxon>
        <taxon>Cerambycidae</taxon>
        <taxon>Lamiinae</taxon>
        <taxon>Monochamini</taxon>
        <taxon>Molorchus</taxon>
    </lineage>
</organism>
<keyword evidence="3" id="KW-1185">Reference proteome</keyword>
<protein>
    <submittedName>
        <fullName evidence="2">Uncharacterized protein</fullName>
    </submittedName>
</protein>